<evidence type="ECO:0000313" key="2">
    <source>
        <dbReference type="Proteomes" id="UP000463939"/>
    </source>
</evidence>
<dbReference type="EMBL" id="AP021881">
    <property type="protein sequence ID" value="BBO99913.1"/>
    <property type="molecule type" value="Genomic_DNA"/>
</dbReference>
<gene>
    <name evidence="1" type="ORF">SFSGTM_06220</name>
</gene>
<dbReference type="AlphaFoldDB" id="A0A809RGB3"/>
<dbReference type="SUPFAM" id="SSF46785">
    <property type="entry name" value="Winged helix' DNA-binding domain"/>
    <property type="match status" value="1"/>
</dbReference>
<dbReference type="NCBIfam" id="TIGR04176">
    <property type="entry name" value="MarR_EPS"/>
    <property type="match status" value="1"/>
</dbReference>
<proteinExistence type="predicted"/>
<dbReference type="Proteomes" id="UP000463939">
    <property type="component" value="Chromosome"/>
</dbReference>
<organism evidence="1 2">
    <name type="scientific">Sulfuriferula nivalis</name>
    <dbReference type="NCBI Taxonomy" id="2675298"/>
    <lineage>
        <taxon>Bacteria</taxon>
        <taxon>Pseudomonadati</taxon>
        <taxon>Pseudomonadota</taxon>
        <taxon>Betaproteobacteria</taxon>
        <taxon>Nitrosomonadales</taxon>
        <taxon>Sulfuricellaceae</taxon>
        <taxon>Sulfuriferula</taxon>
    </lineage>
</organism>
<dbReference type="CDD" id="cd00090">
    <property type="entry name" value="HTH_ARSR"/>
    <property type="match status" value="1"/>
</dbReference>
<name>A0A809RGB3_9PROT</name>
<dbReference type="KEGG" id="sniv:SFSGTM_06220"/>
<dbReference type="RefSeq" id="WP_162083903.1">
    <property type="nucleotide sequence ID" value="NZ_AP021881.1"/>
</dbReference>
<dbReference type="InterPro" id="IPR011991">
    <property type="entry name" value="ArsR-like_HTH"/>
</dbReference>
<dbReference type="InterPro" id="IPR036390">
    <property type="entry name" value="WH_DNA-bd_sf"/>
</dbReference>
<keyword evidence="2" id="KW-1185">Reference proteome</keyword>
<evidence type="ECO:0000313" key="1">
    <source>
        <dbReference type="EMBL" id="BBO99913.1"/>
    </source>
</evidence>
<dbReference type="InterPro" id="IPR026433">
    <property type="entry name" value="MarR_EPS"/>
</dbReference>
<dbReference type="InterPro" id="IPR036388">
    <property type="entry name" value="WH-like_DNA-bd_sf"/>
</dbReference>
<accession>A0A809RGB3</accession>
<dbReference type="Pfam" id="PF13412">
    <property type="entry name" value="HTH_24"/>
    <property type="match status" value="1"/>
</dbReference>
<dbReference type="GO" id="GO:0006355">
    <property type="term" value="P:regulation of DNA-templated transcription"/>
    <property type="evidence" value="ECO:0007669"/>
    <property type="project" value="UniProtKB-ARBA"/>
</dbReference>
<protein>
    <submittedName>
        <fullName evidence="1">MarR family EPS-associated transcriptional regulator</fullName>
    </submittedName>
</protein>
<sequence>MLTDEYRYKILRKLEAEPETSQRELARELGISLGKVNFCLNALIEKGLVKANNFRHSQNKKGYIYLLTPSGVEEKAKITVQFLKYKLAEYEAIKAEIQQLQHDIESNVRSK</sequence>
<reference evidence="2" key="1">
    <citation type="submission" date="2019-11" db="EMBL/GenBank/DDBJ databases">
        <title>Isolation and characterization of a novel species in the genus Sulfuriferula.</title>
        <authorList>
            <person name="Mochizuki J."/>
            <person name="Kojima H."/>
            <person name="Fukui M."/>
        </authorList>
    </citation>
    <scope>NUCLEOTIDE SEQUENCE [LARGE SCALE GENOMIC DNA]</scope>
    <source>
        <strain evidence="2">SGTM</strain>
    </source>
</reference>
<dbReference type="Gene3D" id="1.10.10.10">
    <property type="entry name" value="Winged helix-like DNA-binding domain superfamily/Winged helix DNA-binding domain"/>
    <property type="match status" value="1"/>
</dbReference>